<evidence type="ECO:0000313" key="21">
    <source>
        <dbReference type="RefSeq" id="XP_012690821.1"/>
    </source>
</evidence>
<gene>
    <name evidence="21" type="primary">eefsec</name>
</gene>
<dbReference type="Pfam" id="PF00009">
    <property type="entry name" value="GTP_EFTU"/>
    <property type="match status" value="1"/>
</dbReference>
<feature type="region of interest" description="Disordered" evidence="18">
    <location>
        <begin position="532"/>
        <end position="562"/>
    </location>
</feature>
<comment type="catalytic activity">
    <reaction evidence="14">
        <text>GTP + H2O = GDP + phosphate + H(+)</text>
        <dbReference type="Rhea" id="RHEA:19669"/>
        <dbReference type="ChEBI" id="CHEBI:15377"/>
        <dbReference type="ChEBI" id="CHEBI:15378"/>
        <dbReference type="ChEBI" id="CHEBI:37565"/>
        <dbReference type="ChEBI" id="CHEBI:43474"/>
        <dbReference type="ChEBI" id="CHEBI:58189"/>
    </reaction>
    <physiologicalReaction direction="left-to-right" evidence="14">
        <dbReference type="Rhea" id="RHEA:19670"/>
    </physiologicalReaction>
</comment>
<evidence type="ECO:0000259" key="19">
    <source>
        <dbReference type="PROSITE" id="PS51722"/>
    </source>
</evidence>
<evidence type="ECO:0000256" key="1">
    <source>
        <dbReference type="ARBA" id="ARBA00001936"/>
    </source>
</evidence>
<dbReference type="KEGG" id="char:105907089"/>
<dbReference type="InterPro" id="IPR050055">
    <property type="entry name" value="EF-Tu_GTPase"/>
</dbReference>
<evidence type="ECO:0000256" key="16">
    <source>
        <dbReference type="ARBA" id="ARBA00076506"/>
    </source>
</evidence>
<dbReference type="PRINTS" id="PR00315">
    <property type="entry name" value="ELONGATNFCT"/>
</dbReference>
<dbReference type="RefSeq" id="XP_012690821.1">
    <property type="nucleotide sequence ID" value="XM_012835367.3"/>
</dbReference>
<dbReference type="AlphaFoldDB" id="A0A6P3W6E1"/>
<dbReference type="InterPro" id="IPR027417">
    <property type="entry name" value="P-loop_NTPase"/>
</dbReference>
<evidence type="ECO:0000256" key="13">
    <source>
        <dbReference type="ARBA" id="ARBA00023242"/>
    </source>
</evidence>
<evidence type="ECO:0000256" key="18">
    <source>
        <dbReference type="SAM" id="MobiDB-lite"/>
    </source>
</evidence>
<dbReference type="GO" id="GO:0005634">
    <property type="term" value="C:nucleus"/>
    <property type="evidence" value="ECO:0007669"/>
    <property type="project" value="UniProtKB-SubCell"/>
</dbReference>
<dbReference type="CDD" id="cd04094">
    <property type="entry name" value="eSelB_III"/>
    <property type="match status" value="1"/>
</dbReference>
<evidence type="ECO:0000256" key="8">
    <source>
        <dbReference type="ARBA" id="ARBA00022553"/>
    </source>
</evidence>
<dbReference type="GO" id="GO:0005525">
    <property type="term" value="F:GTP binding"/>
    <property type="evidence" value="ECO:0007669"/>
    <property type="project" value="UniProtKB-KW"/>
</dbReference>
<dbReference type="Proteomes" id="UP000515152">
    <property type="component" value="Chromosome 5"/>
</dbReference>
<dbReference type="GO" id="GO:0003746">
    <property type="term" value="F:translation elongation factor activity"/>
    <property type="evidence" value="ECO:0007669"/>
    <property type="project" value="UniProtKB-KW"/>
</dbReference>
<dbReference type="Pfam" id="PF03144">
    <property type="entry name" value="GTP_EFTU_D2"/>
    <property type="match status" value="1"/>
</dbReference>
<evidence type="ECO:0000256" key="12">
    <source>
        <dbReference type="ARBA" id="ARBA00023134"/>
    </source>
</evidence>
<dbReference type="InterPro" id="IPR009000">
    <property type="entry name" value="Transl_B-barrel_sf"/>
</dbReference>
<dbReference type="Pfam" id="PF21131">
    <property type="entry name" value="eEFSec_4th"/>
    <property type="match status" value="1"/>
</dbReference>
<dbReference type="FunFam" id="2.40.30.10:FF:000052">
    <property type="entry name" value="Selenocysteine-specific elongation factor EF-Sec"/>
    <property type="match status" value="1"/>
</dbReference>
<proteinExistence type="predicted"/>
<sequence length="583" mass="63438">MADGDNGGGSTKTLNFNVGVLGHVDSGKTSLARALSSTASTAAFDKNPQSRERGITLDLGFSSFTVDLPQHLEAECRPRGYDSLQFTLVDCPGHASLIRTIIGGAQIIDLMVLVVDVVKGMQTQTAECLLIGQLTCSRMLVILNKTDLLPSDKRQSAIEKMTKRMHKTLENTRFKDCPVIAVAAKPGGPEAAETDEPLGIPELVEVLKQQAFLPQRDSTGSLLMAVDHCFSIRGQGTVMTGTVLQGAVHINDTVEIPALKVTKKVKSMQMFRRPVSMAVQGDRVGVCVTQFDPKLLERGVVCSPGSLHTLYAALIAVHKISYFRGTLASRTKFHISLGHETVMARVSFFGSAAACGSQSGAEPDPESQPVNEAEAGFSFDREYRHQEEYVIGQSEGKAPEQWALLEFEKPVTCPPNCLVIGSRLDTDIHANTCRLAFHGRLLHGMEEKNYAESTLPRLLISKDKQREGAVERVTDDYTVIGRNLFKKETNLQLFVGLKVTLSSGESGVIEGGFGQSGKVKIRIPEGLKDETKPLLSCGKKKGKGGGKSDSVKEEESKGDSQPVLIHLHFKRYIFDPKKKMVQS</sequence>
<evidence type="ECO:0000313" key="20">
    <source>
        <dbReference type="Proteomes" id="UP000515152"/>
    </source>
</evidence>
<evidence type="ECO:0000256" key="2">
    <source>
        <dbReference type="ARBA" id="ARBA00001946"/>
    </source>
</evidence>
<dbReference type="PROSITE" id="PS51722">
    <property type="entry name" value="G_TR_2"/>
    <property type="match status" value="1"/>
</dbReference>
<dbReference type="Pfam" id="PF21208">
    <property type="entry name" value="euk_SelB_III"/>
    <property type="match status" value="1"/>
</dbReference>
<comment type="function">
    <text evidence="15">Translation factor required for the incorporation of the rare amino acid selenocysteine encoded by UGA codons. Replaces the eRF1-eRF3-GTP ternary complex for the insertion of selenocysteine directed by the UGA codon. Insertion of selenocysteine at UGA codons is mediated by SECISBP2 and EEFSEC: SECISBP2 (1) specifically binds the SECIS sequence once the 80S ribosome encounters an in-frame UGA codon and (2) contacts the RPS27A/eS31 of the 40S ribosome before ribosome stalling. (3) GTP-bound EEFSEC then delivers selenocysteinyl-tRNA(Sec) to the 80S ribosome and adopts a preaccommodated state conformation. (4) After GTP hydrolysis, EEFSEC dissociates from the assembly, selenocysteinyl-tRNA(Sec) accommodates, and peptide bond synthesis and selenoprotein elongation occur.</text>
</comment>
<keyword evidence="7" id="KW-0963">Cytoplasm</keyword>
<keyword evidence="12" id="KW-0342">GTP-binding</keyword>
<protein>
    <recommendedName>
        <fullName evidence="5">Selenocysteine-specific elongation factor</fullName>
    </recommendedName>
    <alternativeName>
        <fullName evidence="17">Elongation factor sec</fullName>
    </alternativeName>
    <alternativeName>
        <fullName evidence="16">Eukaryotic elongation factor, selenocysteine-tRNA-specific</fullName>
    </alternativeName>
</protein>
<accession>A0A6P3W6E1</accession>
<dbReference type="SUPFAM" id="SSF50447">
    <property type="entry name" value="Translation proteins"/>
    <property type="match status" value="1"/>
</dbReference>
<dbReference type="CTD" id="60678"/>
<evidence type="ECO:0000256" key="7">
    <source>
        <dbReference type="ARBA" id="ARBA00022490"/>
    </source>
</evidence>
<dbReference type="GO" id="GO:0003924">
    <property type="term" value="F:GTPase activity"/>
    <property type="evidence" value="ECO:0007669"/>
    <property type="project" value="InterPro"/>
</dbReference>
<reference evidence="21" key="1">
    <citation type="submission" date="2025-08" db="UniProtKB">
        <authorList>
            <consortium name="RefSeq"/>
        </authorList>
    </citation>
    <scope>IDENTIFICATION</scope>
</reference>
<dbReference type="CDD" id="cd01889">
    <property type="entry name" value="SelB_euk"/>
    <property type="match status" value="1"/>
</dbReference>
<dbReference type="Gene3D" id="2.40.30.10">
    <property type="entry name" value="Translation factors"/>
    <property type="match status" value="1"/>
</dbReference>
<dbReference type="SUPFAM" id="SSF52540">
    <property type="entry name" value="P-loop containing nucleoside triphosphate hydrolases"/>
    <property type="match status" value="1"/>
</dbReference>
<dbReference type="InterPro" id="IPR000795">
    <property type="entry name" value="T_Tr_GTP-bd_dom"/>
</dbReference>
<dbReference type="GO" id="GO:0001514">
    <property type="term" value="P:selenocysteine incorporation"/>
    <property type="evidence" value="ECO:0007669"/>
    <property type="project" value="UniProtKB-ARBA"/>
</dbReference>
<name>A0A6P3W6E1_CLUHA</name>
<dbReference type="FunFam" id="3.40.50.300:FF:000900">
    <property type="entry name" value="Eukaryotic elongation factor, selenocysteine-tRNA-specific"/>
    <property type="match status" value="1"/>
</dbReference>
<evidence type="ECO:0000256" key="9">
    <source>
        <dbReference type="ARBA" id="ARBA00022741"/>
    </source>
</evidence>
<dbReference type="InterPro" id="IPR049394">
    <property type="entry name" value="eEFSec_C"/>
</dbReference>
<evidence type="ECO:0000256" key="6">
    <source>
        <dbReference type="ARBA" id="ARBA00022481"/>
    </source>
</evidence>
<keyword evidence="13" id="KW-0539">Nucleus</keyword>
<comment type="subcellular location">
    <subcellularLocation>
        <location evidence="4">Cytoplasm</location>
    </subcellularLocation>
    <subcellularLocation>
        <location evidence="3">Nucleus</location>
    </subcellularLocation>
</comment>
<comment type="cofactor">
    <cofactor evidence="2">
        <name>Mg(2+)</name>
        <dbReference type="ChEBI" id="CHEBI:18420"/>
    </cofactor>
</comment>
<evidence type="ECO:0000256" key="5">
    <source>
        <dbReference type="ARBA" id="ARBA00015953"/>
    </source>
</evidence>
<keyword evidence="9" id="KW-0547">Nucleotide-binding</keyword>
<dbReference type="CDD" id="cd03696">
    <property type="entry name" value="SelB_II"/>
    <property type="match status" value="1"/>
</dbReference>
<dbReference type="GO" id="GO:0005737">
    <property type="term" value="C:cytoplasm"/>
    <property type="evidence" value="ECO:0007669"/>
    <property type="project" value="UniProtKB-SubCell"/>
</dbReference>
<keyword evidence="8" id="KW-0597">Phosphoprotein</keyword>
<feature type="domain" description="Tr-type G" evidence="19">
    <location>
        <begin position="13"/>
        <end position="215"/>
    </location>
</feature>
<evidence type="ECO:0000256" key="4">
    <source>
        <dbReference type="ARBA" id="ARBA00004496"/>
    </source>
</evidence>
<keyword evidence="6" id="KW-0488">Methylation</keyword>
<dbReference type="InterPro" id="IPR049393">
    <property type="entry name" value="eEFSec_III"/>
</dbReference>
<feature type="compositionally biased region" description="Basic and acidic residues" evidence="18">
    <location>
        <begin position="549"/>
        <end position="558"/>
    </location>
</feature>
<comment type="cofactor">
    <cofactor evidence="1">
        <name>Mn(2+)</name>
        <dbReference type="ChEBI" id="CHEBI:29035"/>
    </cofactor>
</comment>
<evidence type="ECO:0000256" key="14">
    <source>
        <dbReference type="ARBA" id="ARBA00049117"/>
    </source>
</evidence>
<evidence type="ECO:0000256" key="17">
    <source>
        <dbReference type="ARBA" id="ARBA00082387"/>
    </source>
</evidence>
<dbReference type="Gene3D" id="3.40.50.300">
    <property type="entry name" value="P-loop containing nucleotide triphosphate hydrolases"/>
    <property type="match status" value="1"/>
</dbReference>
<keyword evidence="20" id="KW-1185">Reference proteome</keyword>
<dbReference type="PANTHER" id="PTHR43721">
    <property type="entry name" value="ELONGATION FACTOR TU-RELATED"/>
    <property type="match status" value="1"/>
</dbReference>
<dbReference type="GeneID" id="105907089"/>
<keyword evidence="21" id="KW-0251">Elongation factor</keyword>
<evidence type="ECO:0000256" key="11">
    <source>
        <dbReference type="ARBA" id="ARBA00022917"/>
    </source>
</evidence>
<evidence type="ECO:0000256" key="10">
    <source>
        <dbReference type="ARBA" id="ARBA00022801"/>
    </source>
</evidence>
<dbReference type="OrthoDB" id="2067at2759"/>
<dbReference type="InterPro" id="IPR004161">
    <property type="entry name" value="EFTu-like_2"/>
</dbReference>
<keyword evidence="10" id="KW-0378">Hydrolase</keyword>
<evidence type="ECO:0000256" key="3">
    <source>
        <dbReference type="ARBA" id="ARBA00004123"/>
    </source>
</evidence>
<dbReference type="PANTHER" id="PTHR43721:SF11">
    <property type="entry name" value="SELENOCYSTEINE-SPECIFIC ELONGATION FACTOR"/>
    <property type="match status" value="1"/>
</dbReference>
<evidence type="ECO:0000256" key="15">
    <source>
        <dbReference type="ARBA" id="ARBA00054716"/>
    </source>
</evidence>
<keyword evidence="11" id="KW-0648">Protein biosynthesis</keyword>
<organism evidence="20 21">
    <name type="scientific">Clupea harengus</name>
    <name type="common">Atlantic herring</name>
    <dbReference type="NCBI Taxonomy" id="7950"/>
    <lineage>
        <taxon>Eukaryota</taxon>
        <taxon>Metazoa</taxon>
        <taxon>Chordata</taxon>
        <taxon>Craniata</taxon>
        <taxon>Vertebrata</taxon>
        <taxon>Euteleostomi</taxon>
        <taxon>Actinopterygii</taxon>
        <taxon>Neopterygii</taxon>
        <taxon>Teleostei</taxon>
        <taxon>Clupei</taxon>
        <taxon>Clupeiformes</taxon>
        <taxon>Clupeoidei</taxon>
        <taxon>Clupeidae</taxon>
        <taxon>Clupea</taxon>
    </lineage>
</organism>